<sequence length="268" mass="28537">MWFGRAREREVSKSMIAFTLAVLGVLALAGMAWVPGLIGKDSGVHVTRPGLFTVEEAASGIATLTGGASVTLYDSGLRVSDRSGLLMNTVIRGAPISLLTGTVTGSGGKRVEHTTQVVSNVRIDAVATDAARARYTGAVYDEGGHSWPLTLDISVAEDRVYVAANVPGADALVWHLNTDYDIRGYAPALPERNLKNRAWWLKASVPGGDFTSMRGADIRIRPAEVPRAVDLRETGRIDVHVWSSQSSLLMTRRAVAESAQALAAGATR</sequence>
<accession>A0ABN2M1L7</accession>
<keyword evidence="2" id="KW-1185">Reference proteome</keyword>
<proteinExistence type="predicted"/>
<protein>
    <submittedName>
        <fullName evidence="1">Uncharacterized protein</fullName>
    </submittedName>
</protein>
<organism evidence="1 2">
    <name type="scientific">Nostocoides veronense</name>
    <dbReference type="NCBI Taxonomy" id="330836"/>
    <lineage>
        <taxon>Bacteria</taxon>
        <taxon>Bacillati</taxon>
        <taxon>Actinomycetota</taxon>
        <taxon>Actinomycetes</taxon>
        <taxon>Micrococcales</taxon>
        <taxon>Intrasporangiaceae</taxon>
        <taxon>Nostocoides</taxon>
    </lineage>
</organism>
<comment type="caution">
    <text evidence="1">The sequence shown here is derived from an EMBL/GenBank/DDBJ whole genome shotgun (WGS) entry which is preliminary data.</text>
</comment>
<reference evidence="1 2" key="1">
    <citation type="journal article" date="2019" name="Int. J. Syst. Evol. Microbiol.">
        <title>The Global Catalogue of Microorganisms (GCM) 10K type strain sequencing project: providing services to taxonomists for standard genome sequencing and annotation.</title>
        <authorList>
            <consortium name="The Broad Institute Genomics Platform"/>
            <consortium name="The Broad Institute Genome Sequencing Center for Infectious Disease"/>
            <person name="Wu L."/>
            <person name="Ma J."/>
        </authorList>
    </citation>
    <scope>NUCLEOTIDE SEQUENCE [LARGE SCALE GENOMIC DNA]</scope>
    <source>
        <strain evidence="1 2">JCM 15592</strain>
    </source>
</reference>
<dbReference type="RefSeq" id="WP_344086956.1">
    <property type="nucleotide sequence ID" value="NZ_BAAAPO010000044.1"/>
</dbReference>
<dbReference type="EMBL" id="BAAAPO010000044">
    <property type="protein sequence ID" value="GAA1803511.1"/>
    <property type="molecule type" value="Genomic_DNA"/>
</dbReference>
<evidence type="ECO:0000313" key="1">
    <source>
        <dbReference type="EMBL" id="GAA1803511.1"/>
    </source>
</evidence>
<name>A0ABN2M1L7_9MICO</name>
<gene>
    <name evidence="1" type="ORF">GCM10009811_28950</name>
</gene>
<evidence type="ECO:0000313" key="2">
    <source>
        <dbReference type="Proteomes" id="UP001499938"/>
    </source>
</evidence>
<dbReference type="Proteomes" id="UP001499938">
    <property type="component" value="Unassembled WGS sequence"/>
</dbReference>